<accession>A7SAK8</accession>
<dbReference type="Gene3D" id="3.20.20.70">
    <property type="entry name" value="Aldolase class I"/>
    <property type="match status" value="1"/>
</dbReference>
<dbReference type="STRING" id="45351.A7SAK8"/>
<dbReference type="InterPro" id="IPR050139">
    <property type="entry name" value="GMP_reductase"/>
</dbReference>
<dbReference type="SUPFAM" id="SSF51412">
    <property type="entry name" value="Inosine monophosphate dehydrogenase (IMPDH)"/>
    <property type="match status" value="1"/>
</dbReference>
<reference evidence="6 7" key="1">
    <citation type="journal article" date="2007" name="Science">
        <title>Sea anemone genome reveals ancestral eumetazoan gene repertoire and genomic organization.</title>
        <authorList>
            <person name="Putnam N.H."/>
            <person name="Srivastava M."/>
            <person name="Hellsten U."/>
            <person name="Dirks B."/>
            <person name="Chapman J."/>
            <person name="Salamov A."/>
            <person name="Terry A."/>
            <person name="Shapiro H."/>
            <person name="Lindquist E."/>
            <person name="Kapitonov V.V."/>
            <person name="Jurka J."/>
            <person name="Genikhovich G."/>
            <person name="Grigoriev I.V."/>
            <person name="Lucas S.M."/>
            <person name="Steele R.E."/>
            <person name="Finnerty J.R."/>
            <person name="Technau U."/>
            <person name="Martindale M.Q."/>
            <person name="Rokhsar D.S."/>
        </authorList>
    </citation>
    <scope>NUCLEOTIDE SEQUENCE [LARGE SCALE GENOMIC DNA]</scope>
    <source>
        <strain evidence="7">CH2 X CH6</strain>
    </source>
</reference>
<feature type="domain" description="IMP dehydrogenase/GMP reductase" evidence="5">
    <location>
        <begin position="4"/>
        <end position="53"/>
    </location>
</feature>
<dbReference type="InParanoid" id="A7SAK8"/>
<dbReference type="PANTHER" id="PTHR43170">
    <property type="entry name" value="GMP REDUCTASE"/>
    <property type="match status" value="1"/>
</dbReference>
<evidence type="ECO:0000313" key="6">
    <source>
        <dbReference type="EMBL" id="EDO39210.1"/>
    </source>
</evidence>
<dbReference type="Proteomes" id="UP000001593">
    <property type="component" value="Unassembled WGS sequence"/>
</dbReference>
<keyword evidence="3" id="KW-0521">NADP</keyword>
<dbReference type="EMBL" id="DS469610">
    <property type="protein sequence ID" value="EDO39210.1"/>
    <property type="molecule type" value="Genomic_DNA"/>
</dbReference>
<sequence>RSSEGKTVEVPYRGDVNDTARDILGGVRSTCTYVGAPKLKELPKRTTFIRVTMQLNQVFS</sequence>
<gene>
    <name evidence="6" type="ORF">NEMVEDRAFT_v1g111108</name>
</gene>
<feature type="non-terminal residue" evidence="6">
    <location>
        <position position="1"/>
    </location>
</feature>
<evidence type="ECO:0000256" key="4">
    <source>
        <dbReference type="ARBA" id="ARBA00023002"/>
    </source>
</evidence>
<dbReference type="PANTHER" id="PTHR43170:SF5">
    <property type="entry name" value="GMP REDUCTASE"/>
    <property type="match status" value="1"/>
</dbReference>
<evidence type="ECO:0000256" key="1">
    <source>
        <dbReference type="ARBA" id="ARBA00012678"/>
    </source>
</evidence>
<dbReference type="PhylomeDB" id="A7SAK8"/>
<keyword evidence="4" id="KW-0560">Oxidoreductase</keyword>
<name>A7SAK8_NEMVE</name>
<dbReference type="GO" id="GO:0003920">
    <property type="term" value="F:GMP reductase activity"/>
    <property type="evidence" value="ECO:0007669"/>
    <property type="project" value="UniProtKB-EC"/>
</dbReference>
<evidence type="ECO:0000259" key="5">
    <source>
        <dbReference type="Pfam" id="PF00478"/>
    </source>
</evidence>
<evidence type="ECO:0000256" key="2">
    <source>
        <dbReference type="ARBA" id="ARBA00015800"/>
    </source>
</evidence>
<dbReference type="InterPro" id="IPR001093">
    <property type="entry name" value="IMP_DH_GMPRt"/>
</dbReference>
<organism evidence="6 7">
    <name type="scientific">Nematostella vectensis</name>
    <name type="common">Starlet sea anemone</name>
    <dbReference type="NCBI Taxonomy" id="45351"/>
    <lineage>
        <taxon>Eukaryota</taxon>
        <taxon>Metazoa</taxon>
        <taxon>Cnidaria</taxon>
        <taxon>Anthozoa</taxon>
        <taxon>Hexacorallia</taxon>
        <taxon>Actiniaria</taxon>
        <taxon>Edwardsiidae</taxon>
        <taxon>Nematostella</taxon>
    </lineage>
</organism>
<proteinExistence type="predicted"/>
<dbReference type="OMA" id="QRTTFIR"/>
<keyword evidence="7" id="KW-1185">Reference proteome</keyword>
<dbReference type="InterPro" id="IPR013785">
    <property type="entry name" value="Aldolase_TIM"/>
</dbReference>
<dbReference type="EC" id="1.7.1.7" evidence="1"/>
<dbReference type="HOGENOM" id="CLU_191074_0_0_1"/>
<dbReference type="AlphaFoldDB" id="A7SAK8"/>
<dbReference type="eggNOG" id="KOG2550">
    <property type="taxonomic scope" value="Eukaryota"/>
</dbReference>
<evidence type="ECO:0000256" key="3">
    <source>
        <dbReference type="ARBA" id="ARBA00022857"/>
    </source>
</evidence>
<evidence type="ECO:0000313" key="7">
    <source>
        <dbReference type="Proteomes" id="UP000001593"/>
    </source>
</evidence>
<protein>
    <recommendedName>
        <fullName evidence="2">GMP reductase</fullName>
        <ecNumber evidence="1">1.7.1.7</ecNumber>
    </recommendedName>
</protein>
<dbReference type="Pfam" id="PF00478">
    <property type="entry name" value="IMPDH"/>
    <property type="match status" value="1"/>
</dbReference>